<dbReference type="EMBL" id="BQKI01000001">
    <property type="protein sequence ID" value="GJM86750.1"/>
    <property type="molecule type" value="Genomic_DNA"/>
</dbReference>
<dbReference type="Proteomes" id="UP001054889">
    <property type="component" value="Unassembled WGS sequence"/>
</dbReference>
<proteinExistence type="predicted"/>
<comment type="caution">
    <text evidence="2">The sequence shown here is derived from an EMBL/GenBank/DDBJ whole genome shotgun (WGS) entry which is preliminary data.</text>
</comment>
<dbReference type="PANTHER" id="PTHR33085:SF47">
    <property type="entry name" value="OS02G0513400 PROTEIN"/>
    <property type="match status" value="1"/>
</dbReference>
<feature type="region of interest" description="Disordered" evidence="1">
    <location>
        <begin position="1"/>
        <end position="24"/>
    </location>
</feature>
<accession>A0AAV5BM54</accession>
<evidence type="ECO:0000256" key="1">
    <source>
        <dbReference type="SAM" id="MobiDB-lite"/>
    </source>
</evidence>
<reference evidence="2" key="2">
    <citation type="submission" date="2021-12" db="EMBL/GenBank/DDBJ databases">
        <title>Resequencing data analysis of finger millet.</title>
        <authorList>
            <person name="Hatakeyama M."/>
            <person name="Aluri S."/>
            <person name="Balachadran M.T."/>
            <person name="Sivarajan S.R."/>
            <person name="Poveda L."/>
            <person name="Shimizu-Inatsugi R."/>
            <person name="Schlapbach R."/>
            <person name="Sreeman S.M."/>
            <person name="Shimizu K.K."/>
        </authorList>
    </citation>
    <scope>NUCLEOTIDE SEQUENCE</scope>
</reference>
<evidence type="ECO:0008006" key="4">
    <source>
        <dbReference type="Google" id="ProtNLM"/>
    </source>
</evidence>
<dbReference type="PANTHER" id="PTHR33085">
    <property type="entry name" value="OS12G0113100 PROTEIN-RELATED"/>
    <property type="match status" value="1"/>
</dbReference>
<dbReference type="AlphaFoldDB" id="A0AAV5BM54"/>
<gene>
    <name evidence="2" type="primary">ga02640</name>
    <name evidence="2" type="ORF">PR202_ga02640</name>
</gene>
<reference evidence="2" key="1">
    <citation type="journal article" date="2018" name="DNA Res.">
        <title>Multiple hybrid de novo genome assembly of finger millet, an orphan allotetraploid crop.</title>
        <authorList>
            <person name="Hatakeyama M."/>
            <person name="Aluri S."/>
            <person name="Balachadran M.T."/>
            <person name="Sivarajan S.R."/>
            <person name="Patrignani A."/>
            <person name="Gruter S."/>
            <person name="Poveda L."/>
            <person name="Shimizu-Inatsugi R."/>
            <person name="Baeten J."/>
            <person name="Francoijs K.J."/>
            <person name="Nataraja K.N."/>
            <person name="Reddy Y.A.N."/>
            <person name="Phadnis S."/>
            <person name="Ravikumar R.L."/>
            <person name="Schlapbach R."/>
            <person name="Sreeman S.M."/>
            <person name="Shimizu K.K."/>
        </authorList>
    </citation>
    <scope>NUCLEOTIDE SEQUENCE</scope>
</reference>
<evidence type="ECO:0000313" key="2">
    <source>
        <dbReference type="EMBL" id="GJM86750.1"/>
    </source>
</evidence>
<protein>
    <recommendedName>
        <fullName evidence="4">DUF295 domain-containing protein</fullName>
    </recommendedName>
</protein>
<dbReference type="InterPro" id="IPR012871">
    <property type="entry name" value="DUF1668_ORYSA"/>
</dbReference>
<name>A0AAV5BM54_ELECO</name>
<organism evidence="2 3">
    <name type="scientific">Eleusine coracana subsp. coracana</name>
    <dbReference type="NCBI Taxonomy" id="191504"/>
    <lineage>
        <taxon>Eukaryota</taxon>
        <taxon>Viridiplantae</taxon>
        <taxon>Streptophyta</taxon>
        <taxon>Embryophyta</taxon>
        <taxon>Tracheophyta</taxon>
        <taxon>Spermatophyta</taxon>
        <taxon>Magnoliopsida</taxon>
        <taxon>Liliopsida</taxon>
        <taxon>Poales</taxon>
        <taxon>Poaceae</taxon>
        <taxon>PACMAD clade</taxon>
        <taxon>Chloridoideae</taxon>
        <taxon>Cynodonteae</taxon>
        <taxon>Eleusininae</taxon>
        <taxon>Eleusine</taxon>
    </lineage>
</organism>
<evidence type="ECO:0000313" key="3">
    <source>
        <dbReference type="Proteomes" id="UP001054889"/>
    </source>
</evidence>
<sequence length="295" mass="32433">MSKRHGHDYEDHRNKRSRPAPPRRKHLYLVRDDWEKGYSIRKIDLPEEPAALRLVEPDALHFVPAGGSNIVIVSPHGEEKPTLVYDTEDDALAVGPPLPGRLSGPLLAAPPFDDAGCVVAHAAHPDGRTVFVSVAESTYSLDAARGEWRWHGPWALPFRGPGHFDGELGAWVGLHEEEKGYVCACQLPSRSGVPTAAPPECDVMEEKLFCRERGHLGAVLTYAGDGTFCLVESVATEEGVELGSDGDRDGCVVRVTVFGLKFNRKGELLTTNRRRSSSYVAHRYAPSFSPVAFWM</sequence>
<keyword evidence="3" id="KW-1185">Reference proteome</keyword>
<feature type="compositionally biased region" description="Basic residues" evidence="1">
    <location>
        <begin position="14"/>
        <end position="24"/>
    </location>
</feature>
<dbReference type="Pfam" id="PF07893">
    <property type="entry name" value="DUF1668"/>
    <property type="match status" value="2"/>
</dbReference>